<evidence type="ECO:0008006" key="2">
    <source>
        <dbReference type="Google" id="ProtNLM"/>
    </source>
</evidence>
<dbReference type="EMBL" id="GBXM01014259">
    <property type="protein sequence ID" value="JAH94318.1"/>
    <property type="molecule type" value="Transcribed_RNA"/>
</dbReference>
<accession>A0A0E9WY10</accession>
<protein>
    <recommendedName>
        <fullName evidence="2">C2H2-type domain-containing protein</fullName>
    </recommendedName>
</protein>
<reference evidence="1" key="2">
    <citation type="journal article" date="2015" name="Fish Shellfish Immunol.">
        <title>Early steps in the European eel (Anguilla anguilla)-Vibrio vulnificus interaction in the gills: Role of the RtxA13 toxin.</title>
        <authorList>
            <person name="Callol A."/>
            <person name="Pajuelo D."/>
            <person name="Ebbesson L."/>
            <person name="Teles M."/>
            <person name="MacKenzie S."/>
            <person name="Amaro C."/>
        </authorList>
    </citation>
    <scope>NUCLEOTIDE SEQUENCE</scope>
</reference>
<dbReference type="AlphaFoldDB" id="A0A0E9WY10"/>
<reference evidence="1" key="1">
    <citation type="submission" date="2014-11" db="EMBL/GenBank/DDBJ databases">
        <authorList>
            <person name="Amaro Gonzalez C."/>
        </authorList>
    </citation>
    <scope>NUCLEOTIDE SEQUENCE</scope>
</reference>
<name>A0A0E9WY10_ANGAN</name>
<sequence length="107" mass="12468">MYVRKPFRKAYNLQTHRAIHGRETNDLCCTCEKSVVRNYHGHKRRHTKVKALACYMITVSNVLGLLRTRLFTLDRSHSVVKCVKCFRQAGGLKNIILQIRETVWPSP</sequence>
<evidence type="ECO:0000313" key="1">
    <source>
        <dbReference type="EMBL" id="JAH94318.1"/>
    </source>
</evidence>
<proteinExistence type="predicted"/>
<organism evidence="1">
    <name type="scientific">Anguilla anguilla</name>
    <name type="common">European freshwater eel</name>
    <name type="synonym">Muraena anguilla</name>
    <dbReference type="NCBI Taxonomy" id="7936"/>
    <lineage>
        <taxon>Eukaryota</taxon>
        <taxon>Metazoa</taxon>
        <taxon>Chordata</taxon>
        <taxon>Craniata</taxon>
        <taxon>Vertebrata</taxon>
        <taxon>Euteleostomi</taxon>
        <taxon>Actinopterygii</taxon>
        <taxon>Neopterygii</taxon>
        <taxon>Teleostei</taxon>
        <taxon>Anguilliformes</taxon>
        <taxon>Anguillidae</taxon>
        <taxon>Anguilla</taxon>
    </lineage>
</organism>